<feature type="chain" id="PRO_5039255901" evidence="5">
    <location>
        <begin position="26"/>
        <end position="256"/>
    </location>
</feature>
<comment type="similarity">
    <text evidence="1">Belongs to the bacterial solute-binding protein ModA family.</text>
</comment>
<dbReference type="PANTHER" id="PTHR30632">
    <property type="entry name" value="MOLYBDATE-BINDING PERIPLASMIC PROTEIN"/>
    <property type="match status" value="1"/>
</dbReference>
<dbReference type="AlphaFoldDB" id="A0A3M2JFR1"/>
<evidence type="ECO:0000313" key="7">
    <source>
        <dbReference type="Proteomes" id="UP000269289"/>
    </source>
</evidence>
<keyword evidence="7" id="KW-1185">Reference proteome</keyword>
<evidence type="ECO:0000256" key="5">
    <source>
        <dbReference type="SAM" id="SignalP"/>
    </source>
</evidence>
<feature type="binding site" evidence="4">
    <location>
        <position position="74"/>
    </location>
    <ligand>
        <name>molybdate</name>
        <dbReference type="ChEBI" id="CHEBI:36264"/>
    </ligand>
</feature>
<evidence type="ECO:0000256" key="4">
    <source>
        <dbReference type="PIRSR" id="PIRSR004846-1"/>
    </source>
</evidence>
<dbReference type="PANTHER" id="PTHR30632:SF0">
    <property type="entry name" value="SULFATE-BINDING PROTEIN"/>
    <property type="match status" value="1"/>
</dbReference>
<evidence type="ECO:0000256" key="3">
    <source>
        <dbReference type="ARBA" id="ARBA00022729"/>
    </source>
</evidence>
<dbReference type="InterPro" id="IPR005950">
    <property type="entry name" value="ModA"/>
</dbReference>
<comment type="caution">
    <text evidence="6">The sequence shown here is derived from an EMBL/GenBank/DDBJ whole genome shotgun (WGS) entry which is preliminary data.</text>
</comment>
<dbReference type="GO" id="GO:0015689">
    <property type="term" value="P:molybdate ion transport"/>
    <property type="evidence" value="ECO:0007669"/>
    <property type="project" value="InterPro"/>
</dbReference>
<feature type="binding site" evidence="4">
    <location>
        <position position="174"/>
    </location>
    <ligand>
        <name>molybdate</name>
        <dbReference type="ChEBI" id="CHEBI:36264"/>
    </ligand>
</feature>
<keyword evidence="3 5" id="KW-0732">Signal</keyword>
<name>A0A3M2JFR1_9CELL</name>
<dbReference type="PROSITE" id="PS51257">
    <property type="entry name" value="PROKAR_LIPOPROTEIN"/>
    <property type="match status" value="1"/>
</dbReference>
<organism evidence="6 7">
    <name type="scientific">Cellulomonas triticagri</name>
    <dbReference type="NCBI Taxonomy" id="2483352"/>
    <lineage>
        <taxon>Bacteria</taxon>
        <taxon>Bacillati</taxon>
        <taxon>Actinomycetota</taxon>
        <taxon>Actinomycetes</taxon>
        <taxon>Micrococcales</taxon>
        <taxon>Cellulomonadaceae</taxon>
        <taxon>Cellulomonas</taxon>
    </lineage>
</organism>
<keyword evidence="2 4" id="KW-0479">Metal-binding</keyword>
<dbReference type="Proteomes" id="UP000269289">
    <property type="component" value="Unassembled WGS sequence"/>
</dbReference>
<gene>
    <name evidence="6" type="primary">modA</name>
    <name evidence="6" type="ORF">EBM89_11685</name>
</gene>
<evidence type="ECO:0000256" key="1">
    <source>
        <dbReference type="ARBA" id="ARBA00009175"/>
    </source>
</evidence>
<dbReference type="GO" id="GO:0046872">
    <property type="term" value="F:metal ion binding"/>
    <property type="evidence" value="ECO:0007669"/>
    <property type="project" value="UniProtKB-KW"/>
</dbReference>
<dbReference type="OrthoDB" id="9785015at2"/>
<dbReference type="Gene3D" id="3.40.190.10">
    <property type="entry name" value="Periplasmic binding protein-like II"/>
    <property type="match status" value="2"/>
</dbReference>
<evidence type="ECO:0000313" key="6">
    <source>
        <dbReference type="EMBL" id="RMI09148.1"/>
    </source>
</evidence>
<evidence type="ECO:0000256" key="2">
    <source>
        <dbReference type="ARBA" id="ARBA00022723"/>
    </source>
</evidence>
<proteinExistence type="inferred from homology"/>
<reference evidence="6 7" key="1">
    <citation type="submission" date="2018-10" db="EMBL/GenBank/DDBJ databases">
        <title>Isolation, diversity and antifungal activity of actinobacteria from wheat.</title>
        <authorList>
            <person name="Han C."/>
        </authorList>
    </citation>
    <scope>NUCLEOTIDE SEQUENCE [LARGE SCALE GENOMIC DNA]</scope>
    <source>
        <strain evidence="6 7">NEAU-YY56</strain>
    </source>
</reference>
<feature type="signal peptide" evidence="5">
    <location>
        <begin position="1"/>
        <end position="25"/>
    </location>
</feature>
<dbReference type="NCBIfam" id="TIGR01256">
    <property type="entry name" value="modA"/>
    <property type="match status" value="1"/>
</dbReference>
<dbReference type="PIRSF" id="PIRSF004846">
    <property type="entry name" value="ModA"/>
    <property type="match status" value="1"/>
</dbReference>
<feature type="binding site" evidence="4">
    <location>
        <position position="192"/>
    </location>
    <ligand>
        <name>molybdate</name>
        <dbReference type="ChEBI" id="CHEBI:36264"/>
    </ligand>
</feature>
<keyword evidence="4" id="KW-0500">Molybdenum</keyword>
<protein>
    <submittedName>
        <fullName evidence="6">Molybdate ABC transporter substrate-binding protein</fullName>
    </submittedName>
</protein>
<dbReference type="EMBL" id="RFFI01000059">
    <property type="protein sequence ID" value="RMI09148.1"/>
    <property type="molecule type" value="Genomic_DNA"/>
</dbReference>
<feature type="binding site" evidence="4">
    <location>
        <position position="46"/>
    </location>
    <ligand>
        <name>molybdate</name>
        <dbReference type="ChEBI" id="CHEBI:36264"/>
    </ligand>
</feature>
<sequence length="256" mass="25730">MRVLSRLVALPVLVALGVAACGSHAPGADDAEGGPTGALTVLAAASLRDAFERLRGVFEDEHPGVTVTFAFAGSSTLAQQVLAGAPADVLATASTPTMALVGDLADEPVVVARNTLEIVVPVDNPAGITSLADLADPGVTLALCAPEVPCGAAAADAFAAAGITPTPDTYEKDVTAALTRAVLGEVDAALVYRTDVLAAGESVRGIPLPDDVRSSTDYPVAVLTEAPNPDAARAFVALVRSAQGRQVLTEAGFEVP</sequence>
<dbReference type="InterPro" id="IPR050682">
    <property type="entry name" value="ModA/WtpA"/>
</dbReference>
<accession>A0A3M2JFR1</accession>
<dbReference type="GO" id="GO:0030973">
    <property type="term" value="F:molybdate ion binding"/>
    <property type="evidence" value="ECO:0007669"/>
    <property type="project" value="TreeGrafter"/>
</dbReference>
<dbReference type="SUPFAM" id="SSF53850">
    <property type="entry name" value="Periplasmic binding protein-like II"/>
    <property type="match status" value="1"/>
</dbReference>
<dbReference type="Pfam" id="PF13531">
    <property type="entry name" value="SBP_bac_11"/>
    <property type="match status" value="1"/>
</dbReference>